<dbReference type="AlphaFoldDB" id="A0A7Y0BSJ5"/>
<keyword evidence="1" id="KW-1133">Transmembrane helix</keyword>
<comment type="caution">
    <text evidence="2">The sequence shown here is derived from an EMBL/GenBank/DDBJ whole genome shotgun (WGS) entry which is preliminary data.</text>
</comment>
<feature type="transmembrane region" description="Helical" evidence="1">
    <location>
        <begin position="138"/>
        <end position="159"/>
    </location>
</feature>
<feature type="transmembrane region" description="Helical" evidence="1">
    <location>
        <begin position="64"/>
        <end position="84"/>
    </location>
</feature>
<gene>
    <name evidence="2" type="ORF">HHL27_15920</name>
</gene>
<keyword evidence="3" id="KW-1185">Reference proteome</keyword>
<feature type="transmembrane region" description="Helical" evidence="1">
    <location>
        <begin position="20"/>
        <end position="52"/>
    </location>
</feature>
<protein>
    <recommendedName>
        <fullName evidence="4">DUF1097 domain-containing protein</fullName>
    </recommendedName>
</protein>
<feature type="transmembrane region" description="Helical" evidence="1">
    <location>
        <begin position="114"/>
        <end position="132"/>
    </location>
</feature>
<dbReference type="EMBL" id="JABBGM010000008">
    <property type="protein sequence ID" value="NML95161.1"/>
    <property type="molecule type" value="Genomic_DNA"/>
</dbReference>
<evidence type="ECO:0000256" key="1">
    <source>
        <dbReference type="SAM" id="Phobius"/>
    </source>
</evidence>
<feature type="transmembrane region" description="Helical" evidence="1">
    <location>
        <begin position="90"/>
        <end position="107"/>
    </location>
</feature>
<organism evidence="2 3">
    <name type="scientific">Novosphingobium olei</name>
    <dbReference type="NCBI Taxonomy" id="2728851"/>
    <lineage>
        <taxon>Bacteria</taxon>
        <taxon>Pseudomonadati</taxon>
        <taxon>Pseudomonadota</taxon>
        <taxon>Alphaproteobacteria</taxon>
        <taxon>Sphingomonadales</taxon>
        <taxon>Sphingomonadaceae</taxon>
        <taxon>Novosphingobium</taxon>
    </lineage>
</organism>
<keyword evidence="1" id="KW-0812">Transmembrane</keyword>
<name>A0A7Y0BSJ5_9SPHN</name>
<evidence type="ECO:0008006" key="4">
    <source>
        <dbReference type="Google" id="ProtNLM"/>
    </source>
</evidence>
<evidence type="ECO:0000313" key="3">
    <source>
        <dbReference type="Proteomes" id="UP000583556"/>
    </source>
</evidence>
<keyword evidence="1" id="KW-0472">Membrane</keyword>
<dbReference type="RefSeq" id="WP_169494377.1">
    <property type="nucleotide sequence ID" value="NZ_AP029021.1"/>
</dbReference>
<evidence type="ECO:0000313" key="2">
    <source>
        <dbReference type="EMBL" id="NML95161.1"/>
    </source>
</evidence>
<dbReference type="Proteomes" id="UP000583556">
    <property type="component" value="Unassembled WGS sequence"/>
</dbReference>
<sequence>MSADSHPATPPPSTAIAAAITFAAVVLLAGFIALGTALHLQPLYAGFTLLWFWSSVDMSDLKKLPAAVIGALCGTATSYLVQFGTVTGNTGLVLLALGIIIVALFMVIAQRLPLFFNASYMLFVTVMNAPLIQAGENFANVFASIALSALYFGGIFFIGARIMASRAARVAAAA</sequence>
<accession>A0A7Y0BSJ5</accession>
<proteinExistence type="predicted"/>
<reference evidence="2 3" key="1">
    <citation type="submission" date="2020-04" db="EMBL/GenBank/DDBJ databases">
        <title>Novosphingobium sp. TW-4 isolated from soil.</title>
        <authorList>
            <person name="Dahal R.H."/>
            <person name="Chaudhary D.K."/>
        </authorList>
    </citation>
    <scope>NUCLEOTIDE SEQUENCE [LARGE SCALE GENOMIC DNA]</scope>
    <source>
        <strain evidence="2 3">TW-4</strain>
    </source>
</reference>